<dbReference type="InterPro" id="IPR035959">
    <property type="entry name" value="RutC-like_sf"/>
</dbReference>
<sequence length="173" mass="19278">MHKHTMQILHIFTLFVGIQILSFHAFAKEAVMGESTKQGIMVHNPKGAIGNNFKESGASTAIVIDNKIVKISGQGGWDRDFNFPHKELKDEINQAFENVGFVLESAGSSWNEVYSVTIYLTGKITDEINELIASQFKKRCQIPPLWTMVQVAGLGLPQMRVEVVVEAYKGARK</sequence>
<proteinExistence type="predicted"/>
<dbReference type="SUPFAM" id="SSF55298">
    <property type="entry name" value="YjgF-like"/>
    <property type="match status" value="1"/>
</dbReference>
<dbReference type="AlphaFoldDB" id="A0A377Q1J2"/>
<organism evidence="1 2">
    <name type="scientific">Helicobacter pullorum</name>
    <dbReference type="NCBI Taxonomy" id="35818"/>
    <lineage>
        <taxon>Bacteria</taxon>
        <taxon>Pseudomonadati</taxon>
        <taxon>Campylobacterota</taxon>
        <taxon>Epsilonproteobacteria</taxon>
        <taxon>Campylobacterales</taxon>
        <taxon>Helicobacteraceae</taxon>
        <taxon>Helicobacter</taxon>
    </lineage>
</organism>
<dbReference type="PANTHER" id="PTHR11803:SF39">
    <property type="entry name" value="2-IMINOBUTANOATE_2-IMINOPROPANOATE DEAMINASE"/>
    <property type="match status" value="1"/>
</dbReference>
<dbReference type="GO" id="GO:0005829">
    <property type="term" value="C:cytosol"/>
    <property type="evidence" value="ECO:0007669"/>
    <property type="project" value="TreeGrafter"/>
</dbReference>
<evidence type="ECO:0000313" key="2">
    <source>
        <dbReference type="Proteomes" id="UP000255269"/>
    </source>
</evidence>
<gene>
    <name evidence="1" type="ORF">NCTC13156_01609</name>
</gene>
<dbReference type="InterPro" id="IPR006175">
    <property type="entry name" value="YjgF/YER057c/UK114"/>
</dbReference>
<dbReference type="Proteomes" id="UP000255269">
    <property type="component" value="Unassembled WGS sequence"/>
</dbReference>
<dbReference type="GO" id="GO:0019239">
    <property type="term" value="F:deaminase activity"/>
    <property type="evidence" value="ECO:0007669"/>
    <property type="project" value="TreeGrafter"/>
</dbReference>
<dbReference type="PANTHER" id="PTHR11803">
    <property type="entry name" value="2-IMINOBUTANOATE/2-IMINOPROPANOATE DEAMINASE RIDA"/>
    <property type="match status" value="1"/>
</dbReference>
<dbReference type="Gene3D" id="3.30.1330.40">
    <property type="entry name" value="RutC-like"/>
    <property type="match status" value="1"/>
</dbReference>
<dbReference type="Pfam" id="PF01042">
    <property type="entry name" value="Ribonuc_L-PSP"/>
    <property type="match status" value="1"/>
</dbReference>
<name>A0A377Q1J2_9HELI</name>
<dbReference type="EMBL" id="UGJF01000001">
    <property type="protein sequence ID" value="STQ88755.1"/>
    <property type="molecule type" value="Genomic_DNA"/>
</dbReference>
<protein>
    <submittedName>
        <fullName evidence="1">Putative endoribonuclease L-PSP</fullName>
    </submittedName>
</protein>
<reference evidence="1 2" key="1">
    <citation type="submission" date="2018-06" db="EMBL/GenBank/DDBJ databases">
        <authorList>
            <consortium name="Pathogen Informatics"/>
            <person name="Doyle S."/>
        </authorList>
    </citation>
    <scope>NUCLEOTIDE SEQUENCE [LARGE SCALE GENOMIC DNA]</scope>
    <source>
        <strain evidence="1 2">NCTC13156</strain>
    </source>
</reference>
<accession>A0A377Q1J2</accession>
<dbReference type="RefSeq" id="WP_115057177.1">
    <property type="nucleotide sequence ID" value="NZ_UGJF01000001.1"/>
</dbReference>
<evidence type="ECO:0000313" key="1">
    <source>
        <dbReference type="EMBL" id="STQ88755.1"/>
    </source>
</evidence>